<evidence type="ECO:0000259" key="10">
    <source>
        <dbReference type="Pfam" id="PF01087"/>
    </source>
</evidence>
<accession>A0A523Y2X5</accession>
<dbReference type="PANTHER" id="PTHR42763">
    <property type="entry name" value="ADP-GLUCOSE PHOSPHORYLASE"/>
    <property type="match status" value="1"/>
</dbReference>
<dbReference type="InterPro" id="IPR005850">
    <property type="entry name" value="GalP_Utransf_C"/>
</dbReference>
<dbReference type="PIRSF" id="PIRSF000808">
    <property type="entry name" value="GalT"/>
    <property type="match status" value="1"/>
</dbReference>
<feature type="active site" description="Tele-UMP-histidine intermediate" evidence="9">
    <location>
        <position position="119"/>
    </location>
</feature>
<dbReference type="Proteomes" id="UP000315669">
    <property type="component" value="Unassembled WGS sequence"/>
</dbReference>
<dbReference type="GO" id="GO:0008108">
    <property type="term" value="F:UDP-glucose:hexose-1-phosphate uridylyltransferase activity"/>
    <property type="evidence" value="ECO:0007669"/>
    <property type="project" value="UniProtKB-UniRule"/>
</dbReference>
<organism evidence="12 13">
    <name type="scientific">Aerophobetes bacterium</name>
    <dbReference type="NCBI Taxonomy" id="2030807"/>
    <lineage>
        <taxon>Bacteria</taxon>
        <taxon>Candidatus Aerophobota</taxon>
    </lineage>
</organism>
<dbReference type="SUPFAM" id="SSF54197">
    <property type="entry name" value="HIT-like"/>
    <property type="match status" value="2"/>
</dbReference>
<dbReference type="NCBIfam" id="TIGR00209">
    <property type="entry name" value="galT_1"/>
    <property type="match status" value="1"/>
</dbReference>
<dbReference type="GO" id="GO:0006012">
    <property type="term" value="P:galactose metabolic process"/>
    <property type="evidence" value="ECO:0007669"/>
    <property type="project" value="UniProtKB-UniRule"/>
</dbReference>
<keyword evidence="7" id="KW-0119">Carbohydrate metabolism</keyword>
<protein>
    <recommendedName>
        <fullName evidence="8">Galactose-1-phosphate uridylyltransferase</fullName>
        <ecNumber evidence="8">2.7.7.12</ecNumber>
    </recommendedName>
</protein>
<feature type="non-terminal residue" evidence="12">
    <location>
        <position position="1"/>
    </location>
</feature>
<comment type="caution">
    <text evidence="12">The sequence shown here is derived from an EMBL/GenBank/DDBJ whole genome shotgun (WGS) entry which is preliminary data.</text>
</comment>
<feature type="domain" description="Galactose-1-phosphate uridyl transferase C-terminal" evidence="11">
    <location>
        <begin position="138"/>
        <end position="257"/>
    </location>
</feature>
<evidence type="ECO:0000256" key="1">
    <source>
        <dbReference type="ARBA" id="ARBA00001947"/>
    </source>
</evidence>
<proteinExistence type="inferred from homology"/>
<dbReference type="EMBL" id="SOII01000126">
    <property type="protein sequence ID" value="TET85459.1"/>
    <property type="molecule type" value="Genomic_DNA"/>
</dbReference>
<evidence type="ECO:0000313" key="12">
    <source>
        <dbReference type="EMBL" id="TET85459.1"/>
    </source>
</evidence>
<keyword evidence="4 12" id="KW-0548">Nucleotidyltransferase</keyword>
<dbReference type="GO" id="GO:0008270">
    <property type="term" value="F:zinc ion binding"/>
    <property type="evidence" value="ECO:0007669"/>
    <property type="project" value="InterPro"/>
</dbReference>
<dbReference type="InterPro" id="IPR005849">
    <property type="entry name" value="GalP_Utransf_N"/>
</dbReference>
<evidence type="ECO:0000256" key="9">
    <source>
        <dbReference type="PIRSR" id="PIRSR000808-1"/>
    </source>
</evidence>
<dbReference type="InterPro" id="IPR001937">
    <property type="entry name" value="GalP_UDPtransf1"/>
</dbReference>
<evidence type="ECO:0000256" key="7">
    <source>
        <dbReference type="ARBA" id="ARBA00023277"/>
    </source>
</evidence>
<evidence type="ECO:0000256" key="3">
    <source>
        <dbReference type="ARBA" id="ARBA00022679"/>
    </source>
</evidence>
<evidence type="ECO:0000256" key="2">
    <source>
        <dbReference type="ARBA" id="ARBA00010951"/>
    </source>
</evidence>
<name>A0A523Y2X5_UNCAE</name>
<evidence type="ECO:0000256" key="4">
    <source>
        <dbReference type="ARBA" id="ARBA00022695"/>
    </source>
</evidence>
<dbReference type="Pfam" id="PF02744">
    <property type="entry name" value="GalP_UDP_tr_C"/>
    <property type="match status" value="1"/>
</dbReference>
<dbReference type="PANTHER" id="PTHR42763:SF1">
    <property type="entry name" value="UDP-GLUCOSE--HEXOSE-1-PHOSPHATE URIDYLYLTRANSFERASE"/>
    <property type="match status" value="1"/>
</dbReference>
<feature type="domain" description="Galactose-1-phosphate uridyl transferase N-terminal" evidence="10">
    <location>
        <begin position="25"/>
        <end position="129"/>
    </location>
</feature>
<comment type="cofactor">
    <cofactor evidence="1">
        <name>Zn(2+)</name>
        <dbReference type="ChEBI" id="CHEBI:29105"/>
    </cofactor>
</comment>
<dbReference type="InterPro" id="IPR036265">
    <property type="entry name" value="HIT-like_sf"/>
</dbReference>
<evidence type="ECO:0000313" key="13">
    <source>
        <dbReference type="Proteomes" id="UP000315669"/>
    </source>
</evidence>
<dbReference type="Gene3D" id="3.30.428.10">
    <property type="entry name" value="HIT-like"/>
    <property type="match status" value="2"/>
</dbReference>
<evidence type="ECO:0000256" key="5">
    <source>
        <dbReference type="ARBA" id="ARBA00022723"/>
    </source>
</evidence>
<keyword evidence="3 12" id="KW-0808">Transferase</keyword>
<evidence type="ECO:0000256" key="6">
    <source>
        <dbReference type="ARBA" id="ARBA00022833"/>
    </source>
</evidence>
<dbReference type="EC" id="2.7.7.12" evidence="8"/>
<evidence type="ECO:0000256" key="8">
    <source>
        <dbReference type="NCBIfam" id="TIGR00209"/>
    </source>
</evidence>
<comment type="similarity">
    <text evidence="2">Belongs to the galactose-1-phosphate uridylyltransferase type 1 family.</text>
</comment>
<dbReference type="Pfam" id="PF01087">
    <property type="entry name" value="GalP_UDP_transf"/>
    <property type="match status" value="1"/>
</dbReference>
<sequence>ATTPPEIISYRKKGTKPNTPGWRIRVVPNKYPALKIGGDPNKREKGIYKMMSGIGAHEVIIETPHHIEDVFYLEDKVVEEMLWVYRERIIELMKNPHFQYVLIFKNRGIVAGASLSHSHSQLIATPLVPKRVEEELEGSKEYFELKGKCLFCNIVEQEIALEERLLWQDENFISLCPFASCFPYEMCILPKRHYSDFREIKKSEIKSLARILKKCITSLDKILPHIPYNYIIHTSPCSRPDLEFYHWHLEIIPRLTRVAGFEWGTGFYINYITPEEAAKYLTQLQSSPISLR</sequence>
<keyword evidence="5" id="KW-0479">Metal-binding</keyword>
<keyword evidence="6" id="KW-0862">Zinc</keyword>
<reference evidence="12 13" key="1">
    <citation type="submission" date="2019-03" db="EMBL/GenBank/DDBJ databases">
        <title>Metabolic potential of uncultured bacteria and archaea associated with petroleum seepage in deep-sea sediments.</title>
        <authorList>
            <person name="Dong X."/>
            <person name="Hubert C."/>
        </authorList>
    </citation>
    <scope>NUCLEOTIDE SEQUENCE [LARGE SCALE GENOMIC DNA]</scope>
    <source>
        <strain evidence="12">E29_bin25</strain>
    </source>
</reference>
<gene>
    <name evidence="12" type="primary">galT</name>
    <name evidence="12" type="ORF">E3J32_01705</name>
</gene>
<dbReference type="AlphaFoldDB" id="A0A523Y2X5"/>
<dbReference type="InterPro" id="IPR053177">
    <property type="entry name" value="ADP-glucose_phosphorylase"/>
</dbReference>
<evidence type="ECO:0000259" key="11">
    <source>
        <dbReference type="Pfam" id="PF02744"/>
    </source>
</evidence>